<comment type="catalytic activity">
    <reaction evidence="1">
        <text>Hydrolysis of terminal, non-reducing beta-D-glucosyl residues with release of beta-D-glucose.</text>
        <dbReference type="EC" id="3.2.1.21"/>
    </reaction>
</comment>
<proteinExistence type="inferred from homology"/>
<dbReference type="PRINTS" id="PR00133">
    <property type="entry name" value="GLHYDRLASE3"/>
</dbReference>
<evidence type="ECO:0000256" key="3">
    <source>
        <dbReference type="ARBA" id="ARBA00012744"/>
    </source>
</evidence>
<dbReference type="EC" id="3.2.1.21" evidence="3"/>
<dbReference type="PANTHER" id="PTHR30620">
    <property type="entry name" value="PERIPLASMIC BETA-GLUCOSIDASE-RELATED"/>
    <property type="match status" value="1"/>
</dbReference>
<evidence type="ECO:0000256" key="2">
    <source>
        <dbReference type="ARBA" id="ARBA00005336"/>
    </source>
</evidence>
<dbReference type="InterPro" id="IPR002772">
    <property type="entry name" value="Glyco_hydro_3_C"/>
</dbReference>
<comment type="similarity">
    <text evidence="2">Belongs to the glycosyl hydrolase 3 family.</text>
</comment>
<dbReference type="Gene3D" id="3.40.50.1700">
    <property type="entry name" value="Glycoside hydrolase family 3 C-terminal domain"/>
    <property type="match status" value="1"/>
</dbReference>
<dbReference type="PANTHER" id="PTHR30620:SF16">
    <property type="entry name" value="LYSOSOMAL BETA GLUCOSIDASE"/>
    <property type="match status" value="1"/>
</dbReference>
<evidence type="ECO:0000259" key="7">
    <source>
        <dbReference type="SMART" id="SM01217"/>
    </source>
</evidence>
<dbReference type="InterPro" id="IPR036962">
    <property type="entry name" value="Glyco_hydro_3_N_sf"/>
</dbReference>
<dbReference type="RefSeq" id="WP_386127963.1">
    <property type="nucleotide sequence ID" value="NZ_JBHTJL010000009.1"/>
</dbReference>
<dbReference type="InterPro" id="IPR026891">
    <property type="entry name" value="Fn3-like"/>
</dbReference>
<sequence length="796" mass="88639">MKFKNSNSITITIKVLIFFIVLLTACSDSKTANSDANPLYLDATASVEDRVEDLMSRMTLEEKIYQMCQYVGLEHMKQAEAKISPEELEKNDALGFYPGVRSDSVGRLAEAGKIGSFLHVVTAEEANYLQSLAQKSRLKIPLLIGIDAIHGNGLVSGSTIYPSPISQAATFADDLILEGSRQTALEMRANGMHWSFTPNIDVLRDPRWGRTGETFGEDPFLVGNMGVATIKGLQTDDFTGNDKVIACAKHLIAGSQSVNGLNASPTDVSKRTLFEVFLPPYRRAVQEADLYSIMAAHNEVAGMPGHMDKFMMTELMRERWGFDGFYVSDWNDISRIALWHNVAKDFKQSIEFSVNAGMDMNMHGILFDTLLTELVNEGRVEEQRVDEACRKILEAKFKLGLFENPFVEVEKAKDFNFNKAHQENALEQSRRSIVLQKNKNNTLPLSENGNGKTIFITGPNANNQTTLGDWVSPQPEENIVTMLEGITELGETNGYKINYFDSGDRSKEITQENIEKAKQQARSADMIVLVLGENSFRHDWKRKTTGENIDRATLKLSGNQMKLADKMFELNKPVIVVYVSGSPIAEPWLEQRAAAVVNTWESGAFAGQATAEILFGKVNPSGKLPLTIPRSVGQLQMIYNHKPTAFIHKYNTEKKKPLHPFGFGLSYSKFEFSEPRASKIQFNDKEDAITISVDVTNTSDVDGEEVVQLYIRDNISSYTRPVKELKGYKRVAIKAEETKTVDIAVTAESLAMYDKDFNFVVEPGDFTIMTGNSSADSSLKTTTISVAELITLDKAK</sequence>
<evidence type="ECO:0000256" key="5">
    <source>
        <dbReference type="ARBA" id="ARBA00022801"/>
    </source>
</evidence>
<keyword evidence="9" id="KW-1185">Reference proteome</keyword>
<dbReference type="Gene3D" id="2.60.40.10">
    <property type="entry name" value="Immunoglobulins"/>
    <property type="match status" value="1"/>
</dbReference>
<protein>
    <recommendedName>
        <fullName evidence="3">beta-glucosidase</fullName>
        <ecNumber evidence="3">3.2.1.21</ecNumber>
    </recommendedName>
</protein>
<dbReference type="InterPro" id="IPR036881">
    <property type="entry name" value="Glyco_hydro_3_C_sf"/>
</dbReference>
<gene>
    <name evidence="8" type="ORF">ACFQ1Q_03320</name>
</gene>
<accession>A0ABW3N5N8</accession>
<evidence type="ECO:0000313" key="8">
    <source>
        <dbReference type="EMBL" id="MFD1062264.1"/>
    </source>
</evidence>
<evidence type="ECO:0000313" key="9">
    <source>
        <dbReference type="Proteomes" id="UP001597013"/>
    </source>
</evidence>
<reference evidence="9" key="1">
    <citation type="journal article" date="2019" name="Int. J. Syst. Evol. Microbiol.">
        <title>The Global Catalogue of Microorganisms (GCM) 10K type strain sequencing project: providing services to taxonomists for standard genome sequencing and annotation.</title>
        <authorList>
            <consortium name="The Broad Institute Genomics Platform"/>
            <consortium name="The Broad Institute Genome Sequencing Center for Infectious Disease"/>
            <person name="Wu L."/>
            <person name="Ma J."/>
        </authorList>
    </citation>
    <scope>NUCLEOTIDE SEQUENCE [LARGE SCALE GENOMIC DNA]</scope>
    <source>
        <strain evidence="9">CCUG 62215</strain>
    </source>
</reference>
<dbReference type="InterPro" id="IPR013783">
    <property type="entry name" value="Ig-like_fold"/>
</dbReference>
<evidence type="ECO:0000256" key="6">
    <source>
        <dbReference type="ARBA" id="ARBA00023295"/>
    </source>
</evidence>
<dbReference type="Pfam" id="PF01915">
    <property type="entry name" value="Glyco_hydro_3_C"/>
    <property type="match status" value="1"/>
</dbReference>
<keyword evidence="4" id="KW-0732">Signal</keyword>
<evidence type="ECO:0000256" key="4">
    <source>
        <dbReference type="ARBA" id="ARBA00022729"/>
    </source>
</evidence>
<evidence type="ECO:0000256" key="1">
    <source>
        <dbReference type="ARBA" id="ARBA00000448"/>
    </source>
</evidence>
<feature type="domain" description="Fibronectin type III-like" evidence="7">
    <location>
        <begin position="705"/>
        <end position="774"/>
    </location>
</feature>
<dbReference type="InterPro" id="IPR051915">
    <property type="entry name" value="Cellulose_Degrad_GH3"/>
</dbReference>
<organism evidence="8 9">
    <name type="scientific">Winogradskyella litorisediminis</name>
    <dbReference type="NCBI Taxonomy" id="1156618"/>
    <lineage>
        <taxon>Bacteria</taxon>
        <taxon>Pseudomonadati</taxon>
        <taxon>Bacteroidota</taxon>
        <taxon>Flavobacteriia</taxon>
        <taxon>Flavobacteriales</taxon>
        <taxon>Flavobacteriaceae</taxon>
        <taxon>Winogradskyella</taxon>
    </lineage>
</organism>
<dbReference type="SMART" id="SM01217">
    <property type="entry name" value="Fn3_like"/>
    <property type="match status" value="1"/>
</dbReference>
<keyword evidence="5 8" id="KW-0378">Hydrolase</keyword>
<dbReference type="InterPro" id="IPR001764">
    <property type="entry name" value="Glyco_hydro_3_N"/>
</dbReference>
<dbReference type="Gene3D" id="3.20.20.300">
    <property type="entry name" value="Glycoside hydrolase, family 3, N-terminal domain"/>
    <property type="match status" value="1"/>
</dbReference>
<dbReference type="Pfam" id="PF14310">
    <property type="entry name" value="Fn3-like"/>
    <property type="match status" value="1"/>
</dbReference>
<keyword evidence="6" id="KW-0326">Glycosidase</keyword>
<dbReference type="GO" id="GO:0016787">
    <property type="term" value="F:hydrolase activity"/>
    <property type="evidence" value="ECO:0007669"/>
    <property type="project" value="UniProtKB-KW"/>
</dbReference>
<dbReference type="InterPro" id="IPR017853">
    <property type="entry name" value="GH"/>
</dbReference>
<dbReference type="Pfam" id="PF00933">
    <property type="entry name" value="Glyco_hydro_3"/>
    <property type="match status" value="1"/>
</dbReference>
<dbReference type="PROSITE" id="PS51257">
    <property type="entry name" value="PROKAR_LIPOPROTEIN"/>
    <property type="match status" value="1"/>
</dbReference>
<dbReference type="SUPFAM" id="SSF52279">
    <property type="entry name" value="Beta-D-glucan exohydrolase, C-terminal domain"/>
    <property type="match status" value="1"/>
</dbReference>
<dbReference type="SUPFAM" id="SSF51445">
    <property type="entry name" value="(Trans)glycosidases"/>
    <property type="match status" value="1"/>
</dbReference>
<name>A0ABW3N5N8_9FLAO</name>
<dbReference type="EMBL" id="JBHTJL010000009">
    <property type="protein sequence ID" value="MFD1062264.1"/>
    <property type="molecule type" value="Genomic_DNA"/>
</dbReference>
<dbReference type="Proteomes" id="UP001597013">
    <property type="component" value="Unassembled WGS sequence"/>
</dbReference>
<comment type="caution">
    <text evidence="8">The sequence shown here is derived from an EMBL/GenBank/DDBJ whole genome shotgun (WGS) entry which is preliminary data.</text>
</comment>